<feature type="transmembrane region" description="Helical" evidence="6">
    <location>
        <begin position="128"/>
        <end position="151"/>
    </location>
</feature>
<organism evidence="7 8">
    <name type="scientific">Halobacillus seohaensis</name>
    <dbReference type="NCBI Taxonomy" id="447421"/>
    <lineage>
        <taxon>Bacteria</taxon>
        <taxon>Bacillati</taxon>
        <taxon>Bacillota</taxon>
        <taxon>Bacilli</taxon>
        <taxon>Bacillales</taxon>
        <taxon>Bacillaceae</taxon>
        <taxon>Halobacillus</taxon>
    </lineage>
</organism>
<evidence type="ECO:0000256" key="5">
    <source>
        <dbReference type="ARBA" id="ARBA00023136"/>
    </source>
</evidence>
<name>A0ABW2EQ00_9BACI</name>
<feature type="transmembrane region" description="Helical" evidence="6">
    <location>
        <begin position="289"/>
        <end position="309"/>
    </location>
</feature>
<dbReference type="PANTHER" id="PTHR30618:SF0">
    <property type="entry name" value="PURINE-URACIL PERMEASE NCS1"/>
    <property type="match status" value="1"/>
</dbReference>
<evidence type="ECO:0000313" key="7">
    <source>
        <dbReference type="EMBL" id="MFC7063473.1"/>
    </source>
</evidence>
<evidence type="ECO:0000256" key="3">
    <source>
        <dbReference type="ARBA" id="ARBA00022692"/>
    </source>
</evidence>
<feature type="transmembrane region" description="Helical" evidence="6">
    <location>
        <begin position="424"/>
        <end position="441"/>
    </location>
</feature>
<feature type="transmembrane region" description="Helical" evidence="6">
    <location>
        <begin position="330"/>
        <end position="349"/>
    </location>
</feature>
<proteinExistence type="inferred from homology"/>
<comment type="subcellular location">
    <subcellularLocation>
        <location evidence="1">Membrane</location>
        <topology evidence="1">Multi-pass membrane protein</topology>
    </subcellularLocation>
</comment>
<evidence type="ECO:0000256" key="4">
    <source>
        <dbReference type="ARBA" id="ARBA00022989"/>
    </source>
</evidence>
<evidence type="ECO:0000256" key="2">
    <source>
        <dbReference type="ARBA" id="ARBA00008974"/>
    </source>
</evidence>
<feature type="transmembrane region" description="Helical" evidence="6">
    <location>
        <begin position="163"/>
        <end position="182"/>
    </location>
</feature>
<accession>A0ABW2EQ00</accession>
<comment type="similarity">
    <text evidence="2">Belongs to the purine-cytosine permease (2.A.39) family.</text>
</comment>
<feature type="transmembrane region" description="Helical" evidence="6">
    <location>
        <begin position="23"/>
        <end position="48"/>
    </location>
</feature>
<feature type="transmembrane region" description="Helical" evidence="6">
    <location>
        <begin position="355"/>
        <end position="380"/>
    </location>
</feature>
<feature type="transmembrane region" description="Helical" evidence="6">
    <location>
        <begin position="97"/>
        <end position="116"/>
    </location>
</feature>
<keyword evidence="4 6" id="KW-1133">Transmembrane helix</keyword>
<feature type="transmembrane region" description="Helical" evidence="6">
    <location>
        <begin position="401"/>
        <end position="418"/>
    </location>
</feature>
<dbReference type="Proteomes" id="UP001596410">
    <property type="component" value="Unassembled WGS sequence"/>
</dbReference>
<dbReference type="PANTHER" id="PTHR30618">
    <property type="entry name" value="NCS1 FAMILY PURINE/PYRIMIDINE TRANSPORTER"/>
    <property type="match status" value="1"/>
</dbReference>
<evidence type="ECO:0000313" key="8">
    <source>
        <dbReference type="Proteomes" id="UP001596410"/>
    </source>
</evidence>
<feature type="transmembrane region" description="Helical" evidence="6">
    <location>
        <begin position="250"/>
        <end position="277"/>
    </location>
</feature>
<feature type="transmembrane region" description="Helical" evidence="6">
    <location>
        <begin position="54"/>
        <end position="76"/>
    </location>
</feature>
<sequence>MDKKDQHLKSPDLMPIPHQERKISTLGFSFMWVGMAVVLAAFAIGGAGVQSISLVWVVLGTLLGTILIGIAITLTADIGIEHGISFPVYMRAPFGTLGTHFPSIVRGLAASMWFGINTFFGSTAMNGILNILFGFDNWFVCYIIFALFQLLNTALGIKAVEKFADLAAPIIIIIGVWMYSTLSSSAVEQGKDIWAWVESPVTGGAAFTAFVVVVVSNMGFWATLAADISSISRFIKAPKHERNWFKRNKGALVGSLIALPLTQTFIVVLGAVSYIVVSNFDPVVALQESASGLVLGILLLMIVLAQWSTNVSANIVPAATIFSNVGGPKFPFWAGVFLAGIIGTVIQPWSIFNLLIPVLLIAAAVLSVIVGIIFADYYLLRKRRINVYDLYKKEGQFAYDNGINWAGLISWIVGSVAAYSFTNYSFFVGFGVGALSYYLLAKHWYFKKYPQAEIEDPDDEQYLGITVGRDWVLEEGFVEEKLGRKTGTDDPPKKIDA</sequence>
<dbReference type="EMBL" id="JBHSZV010000047">
    <property type="protein sequence ID" value="MFC7063473.1"/>
    <property type="molecule type" value="Genomic_DNA"/>
</dbReference>
<gene>
    <name evidence="7" type="ORF">ACFQIC_16800</name>
</gene>
<dbReference type="InterPro" id="IPR045225">
    <property type="entry name" value="Uracil/uridine/allantoin_perm"/>
</dbReference>
<dbReference type="CDD" id="cd10323">
    <property type="entry name" value="SLC-NCS1sbd"/>
    <property type="match status" value="1"/>
</dbReference>
<keyword evidence="5 6" id="KW-0472">Membrane</keyword>
<keyword evidence="8" id="KW-1185">Reference proteome</keyword>
<keyword evidence="3 6" id="KW-0812">Transmembrane</keyword>
<protein>
    <submittedName>
        <fullName evidence="7">NCS1 family transporter</fullName>
    </submittedName>
</protein>
<evidence type="ECO:0000256" key="1">
    <source>
        <dbReference type="ARBA" id="ARBA00004141"/>
    </source>
</evidence>
<reference evidence="8" key="1">
    <citation type="journal article" date="2019" name="Int. J. Syst. Evol. Microbiol.">
        <title>The Global Catalogue of Microorganisms (GCM) 10K type strain sequencing project: providing services to taxonomists for standard genome sequencing and annotation.</title>
        <authorList>
            <consortium name="The Broad Institute Genomics Platform"/>
            <consortium name="The Broad Institute Genome Sequencing Center for Infectious Disease"/>
            <person name="Wu L."/>
            <person name="Ma J."/>
        </authorList>
    </citation>
    <scope>NUCLEOTIDE SEQUENCE [LARGE SCALE GENOMIC DNA]</scope>
    <source>
        <strain evidence="8">CGMCC 4.1621</strain>
    </source>
</reference>
<evidence type="ECO:0000256" key="6">
    <source>
        <dbReference type="SAM" id="Phobius"/>
    </source>
</evidence>
<dbReference type="Pfam" id="PF02133">
    <property type="entry name" value="Transp_cyt_pur"/>
    <property type="match status" value="1"/>
</dbReference>
<feature type="transmembrane region" description="Helical" evidence="6">
    <location>
        <begin position="202"/>
        <end position="229"/>
    </location>
</feature>
<dbReference type="InterPro" id="IPR001248">
    <property type="entry name" value="Pur-cyt_permease"/>
</dbReference>
<dbReference type="Gene3D" id="1.10.4160.10">
    <property type="entry name" value="Hydantoin permease"/>
    <property type="match status" value="1"/>
</dbReference>
<dbReference type="RefSeq" id="WP_204708586.1">
    <property type="nucleotide sequence ID" value="NZ_JBHSZV010000047.1"/>
</dbReference>
<comment type="caution">
    <text evidence="7">The sequence shown here is derived from an EMBL/GenBank/DDBJ whole genome shotgun (WGS) entry which is preliminary data.</text>
</comment>